<dbReference type="GO" id="GO:0006952">
    <property type="term" value="P:defense response"/>
    <property type="evidence" value="ECO:0007669"/>
    <property type="project" value="InterPro"/>
</dbReference>
<dbReference type="SUPFAM" id="SSF55961">
    <property type="entry name" value="Bet v1-like"/>
    <property type="match status" value="1"/>
</dbReference>
<dbReference type="Proteomes" id="UP001141806">
    <property type="component" value="Unassembled WGS sequence"/>
</dbReference>
<accession>A0A9Q0H7A5</accession>
<dbReference type="InterPro" id="IPR023393">
    <property type="entry name" value="START-like_dom_sf"/>
</dbReference>
<evidence type="ECO:0000313" key="3">
    <source>
        <dbReference type="Proteomes" id="UP001141806"/>
    </source>
</evidence>
<dbReference type="Gene3D" id="3.30.530.20">
    <property type="match status" value="1"/>
</dbReference>
<dbReference type="CDD" id="cd04301">
    <property type="entry name" value="NAT_SF"/>
    <property type="match status" value="1"/>
</dbReference>
<dbReference type="Pfam" id="PF00583">
    <property type="entry name" value="Acetyltransf_1"/>
    <property type="match status" value="1"/>
</dbReference>
<keyword evidence="3" id="KW-1185">Reference proteome</keyword>
<gene>
    <name evidence="2" type="ORF">NE237_021146</name>
</gene>
<comment type="caution">
    <text evidence="2">The sequence shown here is derived from an EMBL/GenBank/DDBJ whole genome shotgun (WGS) entry which is preliminary data.</text>
</comment>
<evidence type="ECO:0000259" key="1">
    <source>
        <dbReference type="SMART" id="SM01037"/>
    </source>
</evidence>
<dbReference type="PANTHER" id="PTHR47489:SF2">
    <property type="entry name" value="GCN5-RELATED N-ACETYLTRANSFERASE 5, CHLOROPLASTIC"/>
    <property type="match status" value="1"/>
</dbReference>
<dbReference type="Pfam" id="PF00407">
    <property type="entry name" value="Bet_v_1"/>
    <property type="match status" value="1"/>
</dbReference>
<dbReference type="AlphaFoldDB" id="A0A9Q0H7A5"/>
<dbReference type="EMBL" id="JAMYWD010000009">
    <property type="protein sequence ID" value="KAJ4961236.1"/>
    <property type="molecule type" value="Genomic_DNA"/>
</dbReference>
<protein>
    <recommendedName>
        <fullName evidence="1">Bet v I/Major latex protein domain-containing protein</fullName>
    </recommendedName>
</protein>
<dbReference type="Gene3D" id="3.40.630.30">
    <property type="match status" value="1"/>
</dbReference>
<dbReference type="SUPFAM" id="SSF55729">
    <property type="entry name" value="Acyl-CoA N-acyltransferases (Nat)"/>
    <property type="match status" value="1"/>
</dbReference>
<dbReference type="SMART" id="SM01037">
    <property type="entry name" value="Bet_v_1"/>
    <property type="match status" value="1"/>
</dbReference>
<name>A0A9Q0H7A5_9MAGN</name>
<feature type="domain" description="Bet v I/Major latex protein" evidence="1">
    <location>
        <begin position="318"/>
        <end position="432"/>
    </location>
</feature>
<dbReference type="InterPro" id="IPR016181">
    <property type="entry name" value="Acyl_CoA_acyltransferase"/>
</dbReference>
<organism evidence="2 3">
    <name type="scientific">Protea cynaroides</name>
    <dbReference type="NCBI Taxonomy" id="273540"/>
    <lineage>
        <taxon>Eukaryota</taxon>
        <taxon>Viridiplantae</taxon>
        <taxon>Streptophyta</taxon>
        <taxon>Embryophyta</taxon>
        <taxon>Tracheophyta</taxon>
        <taxon>Spermatophyta</taxon>
        <taxon>Magnoliopsida</taxon>
        <taxon>Proteales</taxon>
        <taxon>Proteaceae</taxon>
        <taxon>Protea</taxon>
    </lineage>
</organism>
<evidence type="ECO:0000313" key="2">
    <source>
        <dbReference type="EMBL" id="KAJ4961236.1"/>
    </source>
</evidence>
<dbReference type="InterPro" id="IPR000916">
    <property type="entry name" value="Bet_v_I/MLP"/>
</dbReference>
<dbReference type="InterPro" id="IPR000182">
    <property type="entry name" value="GNAT_dom"/>
</dbReference>
<reference evidence="2" key="1">
    <citation type="journal article" date="2023" name="Plant J.">
        <title>The genome of the king protea, Protea cynaroides.</title>
        <authorList>
            <person name="Chang J."/>
            <person name="Duong T.A."/>
            <person name="Schoeman C."/>
            <person name="Ma X."/>
            <person name="Roodt D."/>
            <person name="Barker N."/>
            <person name="Li Z."/>
            <person name="Van de Peer Y."/>
            <person name="Mizrachi E."/>
        </authorList>
    </citation>
    <scope>NUCLEOTIDE SEQUENCE</scope>
    <source>
        <tissue evidence="2">Young leaves</tissue>
    </source>
</reference>
<dbReference type="GO" id="GO:0016747">
    <property type="term" value="F:acyltransferase activity, transferring groups other than amino-acyl groups"/>
    <property type="evidence" value="ECO:0007669"/>
    <property type="project" value="InterPro"/>
</dbReference>
<proteinExistence type="predicted"/>
<dbReference type="OrthoDB" id="2017234at2759"/>
<sequence>MAATISFSFCSDPRLAQPQPHSLLHTQPLKNLLFNPLQALSIPSSSPKPAHPLLFLHKFNSFKSYTVYSSFNSSSSSTSKSCLSDPLRTGRFLTSDEAEKLQILQNFSYSHELVSGSLLVRVMGADEIDITVGLLSESFAESMSLPSDYVRFLAFMVNQYMIKRRTLIPHTVTLIGFYRGDGGEEVLAGTVEVSFNKQGANDSPPSPTPPKDSPYICNMAVQKQLRRRGIGWHLLKACEELISQMSCTSREVYLHCRMIDTAPFKIQLNAVNSCPILPLPKQMEICCSSLTLLSLRVPNLNNSQLCVWSTVPEEQIQMHTQLCKVSFPVWPRLIIFREVLWESVPGVKFSKERIETVDEAGKEVGYSVIDGDASEFYKHFKAKLKVIPKGDGSLVKWSCDFEKASEEVPDPQIVQDFAVHNFKALDDYLLKA</sequence>
<dbReference type="PANTHER" id="PTHR47489">
    <property type="entry name" value="ACYL-COA N-ACYLTRANSFERASES (NAT) SUPERFAMILY PROTEIN"/>
    <property type="match status" value="1"/>
</dbReference>